<gene>
    <name evidence="2" type="ORF">CAMP_LOCUS10973</name>
</gene>
<evidence type="ECO:0000313" key="3">
    <source>
        <dbReference type="Proteomes" id="UP001152747"/>
    </source>
</evidence>
<dbReference type="OrthoDB" id="5875968at2759"/>
<evidence type="ECO:0000313" key="2">
    <source>
        <dbReference type="EMBL" id="CAI5448336.1"/>
    </source>
</evidence>
<dbReference type="EMBL" id="CANHGI010000004">
    <property type="protein sequence ID" value="CAI5448336.1"/>
    <property type="molecule type" value="Genomic_DNA"/>
</dbReference>
<comment type="caution">
    <text evidence="2">The sequence shown here is derived from an EMBL/GenBank/DDBJ whole genome shotgun (WGS) entry which is preliminary data.</text>
</comment>
<protein>
    <submittedName>
        <fullName evidence="2">Uncharacterized protein</fullName>
    </submittedName>
</protein>
<feature type="compositionally biased region" description="Polar residues" evidence="1">
    <location>
        <begin position="18"/>
        <end position="30"/>
    </location>
</feature>
<reference evidence="2" key="1">
    <citation type="submission" date="2022-11" db="EMBL/GenBank/DDBJ databases">
        <authorList>
            <person name="Kikuchi T."/>
        </authorList>
    </citation>
    <scope>NUCLEOTIDE SEQUENCE</scope>
    <source>
        <strain evidence="2">PS1010</strain>
    </source>
</reference>
<proteinExistence type="predicted"/>
<dbReference type="AlphaFoldDB" id="A0A9P1IPG1"/>
<keyword evidence="3" id="KW-1185">Reference proteome</keyword>
<sequence length="170" mass="19086">MGQLNAKPKVAPKPTQEAPKNTSASDNSFSKPEIKPKPPVDDCYENLDNLPTPEETPEMKSPATGSSSQEKLDTKKSAETTSTSKFKLPQDTKTKADPFSARYDTLRMMPDVQWDNKPMTSPRNDPTPIKVPKDTVTKVDPFNANYDTLLMTPEPKWTEKDKKEKEKSKK</sequence>
<evidence type="ECO:0000256" key="1">
    <source>
        <dbReference type="SAM" id="MobiDB-lite"/>
    </source>
</evidence>
<organism evidence="2 3">
    <name type="scientific">Caenorhabditis angaria</name>
    <dbReference type="NCBI Taxonomy" id="860376"/>
    <lineage>
        <taxon>Eukaryota</taxon>
        <taxon>Metazoa</taxon>
        <taxon>Ecdysozoa</taxon>
        <taxon>Nematoda</taxon>
        <taxon>Chromadorea</taxon>
        <taxon>Rhabditida</taxon>
        <taxon>Rhabditina</taxon>
        <taxon>Rhabditomorpha</taxon>
        <taxon>Rhabditoidea</taxon>
        <taxon>Rhabditidae</taxon>
        <taxon>Peloderinae</taxon>
        <taxon>Caenorhabditis</taxon>
    </lineage>
</organism>
<name>A0A9P1IPG1_9PELO</name>
<accession>A0A9P1IPG1</accession>
<dbReference type="Proteomes" id="UP001152747">
    <property type="component" value="Unassembled WGS sequence"/>
</dbReference>
<feature type="region of interest" description="Disordered" evidence="1">
    <location>
        <begin position="1"/>
        <end position="136"/>
    </location>
</feature>